<gene>
    <name evidence="7" type="ORF">B1B_04880</name>
</gene>
<dbReference type="AlphaFoldDB" id="T1BQ19"/>
<comment type="subcellular location">
    <subcellularLocation>
        <location evidence="1">Membrane</location>
        <topology evidence="1">Multi-pass membrane protein</topology>
    </subcellularLocation>
</comment>
<evidence type="ECO:0000259" key="6">
    <source>
        <dbReference type="Pfam" id="PF02163"/>
    </source>
</evidence>
<proteinExistence type="predicted"/>
<feature type="transmembrane region" description="Helical" evidence="5">
    <location>
        <begin position="48"/>
        <end position="70"/>
    </location>
</feature>
<evidence type="ECO:0000256" key="4">
    <source>
        <dbReference type="ARBA" id="ARBA00023136"/>
    </source>
</evidence>
<sequence length="124" mass="13347">GAYQGTINWLVLPIAGLEPVGGSTQSFFHVTGPLAAFGPGSFWVGLNILYWVAWMSLLLGASNALPLIPLDGGLLARDFMAAFASRVKKAWTLERAERFGGTAAIISTFVVLILLAWQFVIPRL</sequence>
<evidence type="ECO:0000256" key="5">
    <source>
        <dbReference type="SAM" id="Phobius"/>
    </source>
</evidence>
<evidence type="ECO:0000256" key="3">
    <source>
        <dbReference type="ARBA" id="ARBA00022989"/>
    </source>
</evidence>
<feature type="domain" description="Peptidase M50" evidence="6">
    <location>
        <begin position="23"/>
        <end position="90"/>
    </location>
</feature>
<feature type="transmembrane region" description="Helical" evidence="5">
    <location>
        <begin position="99"/>
        <end position="121"/>
    </location>
</feature>
<comment type="caution">
    <text evidence="7">The sequence shown here is derived from an EMBL/GenBank/DDBJ whole genome shotgun (WGS) entry which is preliminary data.</text>
</comment>
<dbReference type="GO" id="GO:0016020">
    <property type="term" value="C:membrane"/>
    <property type="evidence" value="ECO:0007669"/>
    <property type="project" value="UniProtKB-SubCell"/>
</dbReference>
<evidence type="ECO:0000256" key="1">
    <source>
        <dbReference type="ARBA" id="ARBA00004141"/>
    </source>
</evidence>
<reference evidence="7" key="2">
    <citation type="journal article" date="2014" name="ISME J.">
        <title>Microbial stratification in low pH oxic and suboxic macroscopic growths along an acid mine drainage.</title>
        <authorList>
            <person name="Mendez-Garcia C."/>
            <person name="Mesa V."/>
            <person name="Sprenger R.R."/>
            <person name="Richter M."/>
            <person name="Diez M.S."/>
            <person name="Solano J."/>
            <person name="Bargiela R."/>
            <person name="Golyshina O.V."/>
            <person name="Manteca A."/>
            <person name="Ramos J.L."/>
            <person name="Gallego J.R."/>
            <person name="Llorente I."/>
            <person name="Martins Dos Santos V.A."/>
            <person name="Jensen O.N."/>
            <person name="Pelaez A.I."/>
            <person name="Sanchez J."/>
            <person name="Ferrer M."/>
        </authorList>
    </citation>
    <scope>NUCLEOTIDE SEQUENCE</scope>
</reference>
<organism evidence="7">
    <name type="scientific">mine drainage metagenome</name>
    <dbReference type="NCBI Taxonomy" id="410659"/>
    <lineage>
        <taxon>unclassified sequences</taxon>
        <taxon>metagenomes</taxon>
        <taxon>ecological metagenomes</taxon>
    </lineage>
</organism>
<dbReference type="EC" id="3.4.24.-" evidence="7"/>
<dbReference type="EMBL" id="AUZY01003068">
    <property type="protein sequence ID" value="EQD70658.1"/>
    <property type="molecule type" value="Genomic_DNA"/>
</dbReference>
<name>T1BQ19_9ZZZZ</name>
<keyword evidence="4 5" id="KW-0472">Membrane</keyword>
<keyword evidence="3 5" id="KW-1133">Transmembrane helix</keyword>
<accession>T1BQ19</accession>
<keyword evidence="2 5" id="KW-0812">Transmembrane</keyword>
<keyword evidence="7" id="KW-0378">Hydrolase</keyword>
<evidence type="ECO:0000313" key="7">
    <source>
        <dbReference type="EMBL" id="EQD70658.1"/>
    </source>
</evidence>
<feature type="non-terminal residue" evidence="7">
    <location>
        <position position="1"/>
    </location>
</feature>
<evidence type="ECO:0000256" key="2">
    <source>
        <dbReference type="ARBA" id="ARBA00022692"/>
    </source>
</evidence>
<dbReference type="Pfam" id="PF02163">
    <property type="entry name" value="Peptidase_M50"/>
    <property type="match status" value="1"/>
</dbReference>
<protein>
    <submittedName>
        <fullName evidence="7">Membrane protein containing Peptidase M50 domain protein</fullName>
        <ecNumber evidence="7">3.4.24.-</ecNumber>
    </submittedName>
</protein>
<dbReference type="GO" id="GO:0006508">
    <property type="term" value="P:proteolysis"/>
    <property type="evidence" value="ECO:0007669"/>
    <property type="project" value="InterPro"/>
</dbReference>
<dbReference type="InterPro" id="IPR008915">
    <property type="entry name" value="Peptidase_M50"/>
</dbReference>
<reference evidence="7" key="1">
    <citation type="submission" date="2013-08" db="EMBL/GenBank/DDBJ databases">
        <authorList>
            <person name="Mendez C."/>
            <person name="Richter M."/>
            <person name="Ferrer M."/>
            <person name="Sanchez J."/>
        </authorList>
    </citation>
    <scope>NUCLEOTIDE SEQUENCE</scope>
</reference>
<dbReference type="GO" id="GO:0016787">
    <property type="term" value="F:hydrolase activity"/>
    <property type="evidence" value="ECO:0007669"/>
    <property type="project" value="UniProtKB-KW"/>
</dbReference>